<dbReference type="AlphaFoldDB" id="A0A444Y054"/>
<name>A0A444Y054_ARAHY</name>
<reference evidence="1 2" key="1">
    <citation type="submission" date="2019-01" db="EMBL/GenBank/DDBJ databases">
        <title>Sequencing of cultivated peanut Arachis hypogaea provides insights into genome evolution and oil improvement.</title>
        <authorList>
            <person name="Chen X."/>
        </authorList>
    </citation>
    <scope>NUCLEOTIDE SEQUENCE [LARGE SCALE GENOMIC DNA]</scope>
    <source>
        <strain evidence="2">cv. Fuhuasheng</strain>
        <tissue evidence="1">Leaves</tissue>
    </source>
</reference>
<protein>
    <recommendedName>
        <fullName evidence="3">AC transposase</fullName>
    </recommendedName>
</protein>
<accession>A0A444Y054</accession>
<sequence length="40" mass="4635">MKLHDFLLANCGRVCLTIDTWTSIQNFTYMSLTAHFVDLD</sequence>
<organism evidence="1 2">
    <name type="scientific">Arachis hypogaea</name>
    <name type="common">Peanut</name>
    <dbReference type="NCBI Taxonomy" id="3818"/>
    <lineage>
        <taxon>Eukaryota</taxon>
        <taxon>Viridiplantae</taxon>
        <taxon>Streptophyta</taxon>
        <taxon>Embryophyta</taxon>
        <taxon>Tracheophyta</taxon>
        <taxon>Spermatophyta</taxon>
        <taxon>Magnoliopsida</taxon>
        <taxon>eudicotyledons</taxon>
        <taxon>Gunneridae</taxon>
        <taxon>Pentapetalae</taxon>
        <taxon>rosids</taxon>
        <taxon>fabids</taxon>
        <taxon>Fabales</taxon>
        <taxon>Fabaceae</taxon>
        <taxon>Papilionoideae</taxon>
        <taxon>50 kb inversion clade</taxon>
        <taxon>dalbergioids sensu lato</taxon>
        <taxon>Dalbergieae</taxon>
        <taxon>Pterocarpus clade</taxon>
        <taxon>Arachis</taxon>
    </lineage>
</organism>
<proteinExistence type="predicted"/>
<evidence type="ECO:0000313" key="2">
    <source>
        <dbReference type="Proteomes" id="UP000289738"/>
    </source>
</evidence>
<evidence type="ECO:0000313" key="1">
    <source>
        <dbReference type="EMBL" id="RYQ95303.1"/>
    </source>
</evidence>
<keyword evidence="2" id="KW-1185">Reference proteome</keyword>
<evidence type="ECO:0008006" key="3">
    <source>
        <dbReference type="Google" id="ProtNLM"/>
    </source>
</evidence>
<gene>
    <name evidence="1" type="ORF">Ahy_B08g090444</name>
</gene>
<dbReference type="EMBL" id="SDMP01000018">
    <property type="protein sequence ID" value="RYQ95303.1"/>
    <property type="molecule type" value="Genomic_DNA"/>
</dbReference>
<dbReference type="InterPro" id="IPR052035">
    <property type="entry name" value="ZnF_BED_domain_contain"/>
</dbReference>
<dbReference type="Proteomes" id="UP000289738">
    <property type="component" value="Chromosome B08"/>
</dbReference>
<dbReference type="PANTHER" id="PTHR46481">
    <property type="entry name" value="ZINC FINGER BED DOMAIN-CONTAINING PROTEIN 4"/>
    <property type="match status" value="1"/>
</dbReference>
<comment type="caution">
    <text evidence="1">The sequence shown here is derived from an EMBL/GenBank/DDBJ whole genome shotgun (WGS) entry which is preliminary data.</text>
</comment>
<dbReference type="PANTHER" id="PTHR46481:SF7">
    <property type="entry name" value="ZINC FINGER BED DOMAIN-CONTAINING PROTEIN RICESLEEPER 2-LIKE"/>
    <property type="match status" value="1"/>
</dbReference>